<comment type="caution">
    <text evidence="5">The sequence shown here is derived from an EMBL/GenBank/DDBJ whole genome shotgun (WGS) entry which is preliminary data.</text>
</comment>
<dbReference type="Proteomes" id="UP000727962">
    <property type="component" value="Unassembled WGS sequence"/>
</dbReference>
<dbReference type="Pfam" id="PF12833">
    <property type="entry name" value="HTH_18"/>
    <property type="match status" value="1"/>
</dbReference>
<dbReference type="InterPro" id="IPR009057">
    <property type="entry name" value="Homeodomain-like_sf"/>
</dbReference>
<reference evidence="5" key="1">
    <citation type="submission" date="2020-07" db="EMBL/GenBank/DDBJ databases">
        <title>Huge and variable diversity of episymbiotic CPR bacteria and DPANN archaea in groundwater ecosystems.</title>
        <authorList>
            <person name="He C.Y."/>
            <person name="Keren R."/>
            <person name="Whittaker M."/>
            <person name="Farag I.F."/>
            <person name="Doudna J."/>
            <person name="Cate J.H.D."/>
            <person name="Banfield J.F."/>
        </authorList>
    </citation>
    <scope>NUCLEOTIDE SEQUENCE</scope>
    <source>
        <strain evidence="5">NC_groundwater_17_Pr7_B-0.1um_64_12</strain>
    </source>
</reference>
<sequence length="142" mass="15461">MSEPADRPTPAIPPRPCPAALGLVGVPARRWATRADLFAQLSEAKAFLDRCPLDEGSLAEAARSAGLSADHFLRLFREFFGITPHRYLTARRVESAKRLLSETDLSVSEIALESGFSGPTSFGRLFRAVVGCSPSAYRRAKK</sequence>
<dbReference type="SMART" id="SM00342">
    <property type="entry name" value="HTH_ARAC"/>
    <property type="match status" value="1"/>
</dbReference>
<evidence type="ECO:0000313" key="6">
    <source>
        <dbReference type="Proteomes" id="UP000727962"/>
    </source>
</evidence>
<dbReference type="SUPFAM" id="SSF46689">
    <property type="entry name" value="Homeodomain-like"/>
    <property type="match status" value="2"/>
</dbReference>
<dbReference type="Gene3D" id="1.10.10.60">
    <property type="entry name" value="Homeodomain-like"/>
    <property type="match status" value="2"/>
</dbReference>
<dbReference type="InterPro" id="IPR020449">
    <property type="entry name" value="Tscrpt_reg_AraC-type_HTH"/>
</dbReference>
<dbReference type="GO" id="GO:0003700">
    <property type="term" value="F:DNA-binding transcription factor activity"/>
    <property type="evidence" value="ECO:0007669"/>
    <property type="project" value="InterPro"/>
</dbReference>
<evidence type="ECO:0000256" key="1">
    <source>
        <dbReference type="ARBA" id="ARBA00023015"/>
    </source>
</evidence>
<dbReference type="GO" id="GO:0043565">
    <property type="term" value="F:sequence-specific DNA binding"/>
    <property type="evidence" value="ECO:0007669"/>
    <property type="project" value="InterPro"/>
</dbReference>
<evidence type="ECO:0000256" key="3">
    <source>
        <dbReference type="ARBA" id="ARBA00023163"/>
    </source>
</evidence>
<keyword evidence="1" id="KW-0805">Transcription regulation</keyword>
<dbReference type="PRINTS" id="PR00032">
    <property type="entry name" value="HTHARAC"/>
</dbReference>
<dbReference type="EMBL" id="JACOSL010000059">
    <property type="protein sequence ID" value="MBI1757348.1"/>
    <property type="molecule type" value="Genomic_DNA"/>
</dbReference>
<dbReference type="InterPro" id="IPR050204">
    <property type="entry name" value="AraC_XylS_family_regulators"/>
</dbReference>
<dbReference type="PANTHER" id="PTHR46796">
    <property type="entry name" value="HTH-TYPE TRANSCRIPTIONAL ACTIVATOR RHAS-RELATED"/>
    <property type="match status" value="1"/>
</dbReference>
<dbReference type="InterPro" id="IPR018060">
    <property type="entry name" value="HTH_AraC"/>
</dbReference>
<name>A0A931PUF5_FIMGI</name>
<dbReference type="PANTHER" id="PTHR46796:SF14">
    <property type="entry name" value="TRANSCRIPTIONAL REGULATORY PROTEIN"/>
    <property type="match status" value="1"/>
</dbReference>
<proteinExistence type="predicted"/>
<evidence type="ECO:0000256" key="2">
    <source>
        <dbReference type="ARBA" id="ARBA00023125"/>
    </source>
</evidence>
<accession>A0A931PUF5</accession>
<dbReference type="PROSITE" id="PS01124">
    <property type="entry name" value="HTH_ARAC_FAMILY_2"/>
    <property type="match status" value="1"/>
</dbReference>
<evidence type="ECO:0000313" key="5">
    <source>
        <dbReference type="EMBL" id="MBI1757348.1"/>
    </source>
</evidence>
<protein>
    <submittedName>
        <fullName evidence="5">Helix-turn-helix transcriptional regulator</fullName>
    </submittedName>
</protein>
<dbReference type="InterPro" id="IPR018062">
    <property type="entry name" value="HTH_AraC-typ_CS"/>
</dbReference>
<gene>
    <name evidence="5" type="ORF">HYR64_09610</name>
</gene>
<dbReference type="AlphaFoldDB" id="A0A931PUF5"/>
<evidence type="ECO:0000259" key="4">
    <source>
        <dbReference type="PROSITE" id="PS01124"/>
    </source>
</evidence>
<dbReference type="PROSITE" id="PS00041">
    <property type="entry name" value="HTH_ARAC_FAMILY_1"/>
    <property type="match status" value="1"/>
</dbReference>
<keyword evidence="3" id="KW-0804">Transcription</keyword>
<keyword evidence="2" id="KW-0238">DNA-binding</keyword>
<feature type="domain" description="HTH araC/xylS-type" evidence="4">
    <location>
        <begin position="42"/>
        <end position="140"/>
    </location>
</feature>
<organism evidence="5 6">
    <name type="scientific">Fimbriimonas ginsengisoli</name>
    <dbReference type="NCBI Taxonomy" id="1005039"/>
    <lineage>
        <taxon>Bacteria</taxon>
        <taxon>Bacillati</taxon>
        <taxon>Armatimonadota</taxon>
        <taxon>Fimbriimonadia</taxon>
        <taxon>Fimbriimonadales</taxon>
        <taxon>Fimbriimonadaceae</taxon>
        <taxon>Fimbriimonas</taxon>
    </lineage>
</organism>